<dbReference type="GeneTree" id="ENSGT01010000229339"/>
<evidence type="ECO:0000313" key="2">
    <source>
        <dbReference type="Ensembl" id="ENSNNAP00000023341.1"/>
    </source>
</evidence>
<evidence type="ECO:0000313" key="3">
    <source>
        <dbReference type="Proteomes" id="UP000694559"/>
    </source>
</evidence>
<name>A0A8C6Y4A4_NAJNA</name>
<reference evidence="2" key="1">
    <citation type="submission" date="2025-08" db="UniProtKB">
        <authorList>
            <consortium name="Ensembl"/>
        </authorList>
    </citation>
    <scope>IDENTIFICATION</scope>
</reference>
<proteinExistence type="predicted"/>
<organism evidence="2 3">
    <name type="scientific">Naja naja</name>
    <name type="common">Indian cobra</name>
    <dbReference type="NCBI Taxonomy" id="35670"/>
    <lineage>
        <taxon>Eukaryota</taxon>
        <taxon>Metazoa</taxon>
        <taxon>Chordata</taxon>
        <taxon>Craniata</taxon>
        <taxon>Vertebrata</taxon>
        <taxon>Euteleostomi</taxon>
        <taxon>Lepidosauria</taxon>
        <taxon>Squamata</taxon>
        <taxon>Bifurcata</taxon>
        <taxon>Unidentata</taxon>
        <taxon>Episquamata</taxon>
        <taxon>Toxicofera</taxon>
        <taxon>Serpentes</taxon>
        <taxon>Colubroidea</taxon>
        <taxon>Elapidae</taxon>
        <taxon>Elapinae</taxon>
        <taxon>Naja</taxon>
    </lineage>
</organism>
<dbReference type="Ensembl" id="ENSNNAT00000024468.1">
    <property type="protein sequence ID" value="ENSNNAP00000023341.1"/>
    <property type="gene ID" value="ENSNNAG00000015377.1"/>
</dbReference>
<accession>A0A8C6Y4A4</accession>
<dbReference type="AlphaFoldDB" id="A0A8C6Y4A4"/>
<keyword evidence="3" id="KW-1185">Reference proteome</keyword>
<reference evidence="2" key="2">
    <citation type="submission" date="2025-09" db="UniProtKB">
        <authorList>
            <consortium name="Ensembl"/>
        </authorList>
    </citation>
    <scope>IDENTIFICATION</scope>
</reference>
<dbReference type="Proteomes" id="UP000694559">
    <property type="component" value="Unplaced"/>
</dbReference>
<protein>
    <submittedName>
        <fullName evidence="2">Uncharacterized protein</fullName>
    </submittedName>
</protein>
<feature type="region of interest" description="Disordered" evidence="1">
    <location>
        <begin position="1"/>
        <end position="25"/>
    </location>
</feature>
<sequence>RGGVKEPSTPGQMQNPFESPGDVRHLQEQTVCSPSPVAKCPNFGHRIIGMLLF</sequence>
<evidence type="ECO:0000256" key="1">
    <source>
        <dbReference type="SAM" id="MobiDB-lite"/>
    </source>
</evidence>
<dbReference type="OrthoDB" id="10020858at2759"/>